<gene>
    <name evidence="1" type="ORF">AB6A40_010797</name>
</gene>
<evidence type="ECO:0000313" key="2">
    <source>
        <dbReference type="Proteomes" id="UP001608902"/>
    </source>
</evidence>
<protein>
    <submittedName>
        <fullName evidence="1">Uncharacterized protein</fullName>
    </submittedName>
</protein>
<organism evidence="1 2">
    <name type="scientific">Gnathostoma spinigerum</name>
    <dbReference type="NCBI Taxonomy" id="75299"/>
    <lineage>
        <taxon>Eukaryota</taxon>
        <taxon>Metazoa</taxon>
        <taxon>Ecdysozoa</taxon>
        <taxon>Nematoda</taxon>
        <taxon>Chromadorea</taxon>
        <taxon>Rhabditida</taxon>
        <taxon>Spirurina</taxon>
        <taxon>Gnathostomatomorpha</taxon>
        <taxon>Gnathostomatoidea</taxon>
        <taxon>Gnathostomatidae</taxon>
        <taxon>Gnathostoma</taxon>
    </lineage>
</organism>
<keyword evidence="2" id="KW-1185">Reference proteome</keyword>
<sequence length="244" mass="27439">MLDDNEKSCATNKLNCDAGANDKFENFSDDDKYSVQIEKKKNSRRKRKFENISAADTLVSLSYEDARRIMKTDPSSSMVKVMDRKHLALGCHQCGHGSKAIYSILRRSLGVFRKELGGVPLAIGKIKVLHNANIFEHYECLHLDIDVPTIVFRPQINHDYNCTVTSVNERFITASLFGCVAFVVPTKNVTVHPKIGSIVRIKYVCTHFRNAVYQLRGRLSDLGGKTAKRKRLDTEDGQSSLTVS</sequence>
<dbReference type="AlphaFoldDB" id="A0ABD6F2F2"/>
<reference evidence="1 2" key="1">
    <citation type="submission" date="2024-08" db="EMBL/GenBank/DDBJ databases">
        <title>Gnathostoma spinigerum genome.</title>
        <authorList>
            <person name="Gonzalez-Bertolin B."/>
            <person name="Monzon S."/>
            <person name="Zaballos A."/>
            <person name="Jimenez P."/>
            <person name="Dekumyoy P."/>
            <person name="Varona S."/>
            <person name="Cuesta I."/>
            <person name="Sumanam S."/>
            <person name="Adisakwattana P."/>
            <person name="Gasser R.B."/>
            <person name="Hernandez-Gonzalez A."/>
            <person name="Young N.D."/>
            <person name="Perteguer M.J."/>
        </authorList>
    </citation>
    <scope>NUCLEOTIDE SEQUENCE [LARGE SCALE GENOMIC DNA]</scope>
    <source>
        <strain evidence="1">AL3</strain>
        <tissue evidence="1">Liver</tissue>
    </source>
</reference>
<accession>A0ABD6F2F2</accession>
<name>A0ABD6F2F2_9BILA</name>
<evidence type="ECO:0000313" key="1">
    <source>
        <dbReference type="EMBL" id="MFH4984088.1"/>
    </source>
</evidence>
<proteinExistence type="predicted"/>
<dbReference type="EMBL" id="JBGFUD010015165">
    <property type="protein sequence ID" value="MFH4984088.1"/>
    <property type="molecule type" value="Genomic_DNA"/>
</dbReference>
<dbReference type="Proteomes" id="UP001608902">
    <property type="component" value="Unassembled WGS sequence"/>
</dbReference>
<comment type="caution">
    <text evidence="1">The sequence shown here is derived from an EMBL/GenBank/DDBJ whole genome shotgun (WGS) entry which is preliminary data.</text>
</comment>